<reference evidence="2" key="1">
    <citation type="journal article" date="2015" name="Nature">
        <title>Complex archaea that bridge the gap between prokaryotes and eukaryotes.</title>
        <authorList>
            <person name="Spang A."/>
            <person name="Saw J.H."/>
            <person name="Jorgensen S.L."/>
            <person name="Zaremba-Niedzwiedzka K."/>
            <person name="Martijn J."/>
            <person name="Lind A.E."/>
            <person name="van Eijk R."/>
            <person name="Schleper C."/>
            <person name="Guy L."/>
            <person name="Ettema T.J."/>
        </authorList>
    </citation>
    <scope>NUCLEOTIDE SEQUENCE</scope>
</reference>
<evidence type="ECO:0000256" key="1">
    <source>
        <dbReference type="SAM" id="Coils"/>
    </source>
</evidence>
<organism evidence="2">
    <name type="scientific">marine sediment metagenome</name>
    <dbReference type="NCBI Taxonomy" id="412755"/>
    <lineage>
        <taxon>unclassified sequences</taxon>
        <taxon>metagenomes</taxon>
        <taxon>ecological metagenomes</taxon>
    </lineage>
</organism>
<evidence type="ECO:0000313" key="2">
    <source>
        <dbReference type="EMBL" id="KKL72257.1"/>
    </source>
</evidence>
<comment type="caution">
    <text evidence="2">The sequence shown here is derived from an EMBL/GenBank/DDBJ whole genome shotgun (WGS) entry which is preliminary data.</text>
</comment>
<gene>
    <name evidence="2" type="ORF">LCGC14_2086720</name>
</gene>
<feature type="coiled-coil region" evidence="1">
    <location>
        <begin position="20"/>
        <end position="47"/>
    </location>
</feature>
<dbReference type="EMBL" id="LAZR01025329">
    <property type="protein sequence ID" value="KKL72257.1"/>
    <property type="molecule type" value="Genomic_DNA"/>
</dbReference>
<proteinExistence type="predicted"/>
<keyword evidence="1" id="KW-0175">Coiled coil</keyword>
<dbReference type="AlphaFoldDB" id="A0A0F9HB10"/>
<accession>A0A0F9HB10</accession>
<name>A0A0F9HB10_9ZZZZ</name>
<sequence length="63" mass="7581">MSERLRRWCTIHHFFHRDCADCLDKDYADLERQLAEAQEKLEIVARWARGEGSKAKLHRILKE</sequence>
<protein>
    <submittedName>
        <fullName evidence="2">Uncharacterized protein</fullName>
    </submittedName>
</protein>